<evidence type="ECO:0000259" key="1">
    <source>
        <dbReference type="Pfam" id="PF00487"/>
    </source>
</evidence>
<protein>
    <submittedName>
        <fullName evidence="2">Fatty acid desaturase</fullName>
    </submittedName>
</protein>
<organism evidence="2 3">
    <name type="scientific">Paraburkholderia megapolitana</name>
    <dbReference type="NCBI Taxonomy" id="420953"/>
    <lineage>
        <taxon>Bacteria</taxon>
        <taxon>Pseudomonadati</taxon>
        <taxon>Pseudomonadota</taxon>
        <taxon>Betaproteobacteria</taxon>
        <taxon>Burkholderiales</taxon>
        <taxon>Burkholderiaceae</taxon>
        <taxon>Paraburkholderia</taxon>
    </lineage>
</organism>
<keyword evidence="3" id="KW-1185">Reference proteome</keyword>
<gene>
    <name evidence="2" type="ORF">SAMN05192543_101795</name>
</gene>
<dbReference type="STRING" id="420953.SAMN05192543_101795"/>
<dbReference type="InterPro" id="IPR012171">
    <property type="entry name" value="Fatty_acid_desaturase"/>
</dbReference>
<evidence type="ECO:0000313" key="2">
    <source>
        <dbReference type="EMBL" id="SFH96650.1"/>
    </source>
</evidence>
<reference evidence="2 3" key="1">
    <citation type="submission" date="2016-10" db="EMBL/GenBank/DDBJ databases">
        <authorList>
            <person name="de Groot N.N."/>
        </authorList>
    </citation>
    <scope>NUCLEOTIDE SEQUENCE [LARGE SCALE GENOMIC DNA]</scope>
    <source>
        <strain evidence="2 3">LMG 23650</strain>
    </source>
</reference>
<dbReference type="GO" id="GO:0016020">
    <property type="term" value="C:membrane"/>
    <property type="evidence" value="ECO:0007669"/>
    <property type="project" value="TreeGrafter"/>
</dbReference>
<dbReference type="OrthoDB" id="9800167at2"/>
<sequence length="321" mass="35432">MRSPSSRAGSNEALNRFVPDNQLFLLKPWHALGALAADWGLIVVSLLVAAHWPHPWVHVAAAVVVARSQLALAVMMHESAHGVLLSRQWLNDFVGQMFAAGPLFLSLQTYRAGHLKHHLAPMAHDDPVAVVFGIDDYPVSRGRLAARLIADLCGVSYFVSATRMLRGVYRDVLPKVAKSRNDQFVEVASMLVSNGLLAGVLAWCGHPLLYVGLWLLPAVTLLPLMGRIRAILEHAGLPASDDQSQNARTITHGSWQTFLFGPHAIHYHIEHHLYVRMPFYHLSTVHRQLAAQQLLPARNLYSGYGAVLRDVSDPALQPRVP</sequence>
<evidence type="ECO:0000313" key="3">
    <source>
        <dbReference type="Proteomes" id="UP000199548"/>
    </source>
</evidence>
<dbReference type="PANTHER" id="PTHR19353:SF19">
    <property type="entry name" value="DELTA(5) FATTY ACID DESATURASE C-RELATED"/>
    <property type="match status" value="1"/>
</dbReference>
<dbReference type="Proteomes" id="UP000199548">
    <property type="component" value="Unassembled WGS sequence"/>
</dbReference>
<dbReference type="AlphaFoldDB" id="A0A1I3ECD7"/>
<dbReference type="Pfam" id="PF00487">
    <property type="entry name" value="FA_desaturase"/>
    <property type="match status" value="1"/>
</dbReference>
<dbReference type="InterPro" id="IPR005804">
    <property type="entry name" value="FA_desaturase_dom"/>
</dbReference>
<dbReference type="CDD" id="cd03510">
    <property type="entry name" value="Rhizobitoxine-FADS-like"/>
    <property type="match status" value="1"/>
</dbReference>
<dbReference type="RefSeq" id="WP_091007655.1">
    <property type="nucleotide sequence ID" value="NZ_CP041743.1"/>
</dbReference>
<feature type="domain" description="Fatty acid desaturase" evidence="1">
    <location>
        <begin position="56"/>
        <end position="292"/>
    </location>
</feature>
<dbReference type="EMBL" id="FOQU01000001">
    <property type="protein sequence ID" value="SFH96650.1"/>
    <property type="molecule type" value="Genomic_DNA"/>
</dbReference>
<dbReference type="GO" id="GO:0008610">
    <property type="term" value="P:lipid biosynthetic process"/>
    <property type="evidence" value="ECO:0007669"/>
    <property type="project" value="UniProtKB-ARBA"/>
</dbReference>
<accession>A0A1I3ECD7</accession>
<dbReference type="GO" id="GO:0016717">
    <property type="term" value="F:oxidoreductase activity, acting on paired donors, with oxidation of a pair of donors resulting in the reduction of molecular oxygen to two molecules of water"/>
    <property type="evidence" value="ECO:0007669"/>
    <property type="project" value="TreeGrafter"/>
</dbReference>
<proteinExistence type="predicted"/>
<name>A0A1I3ECD7_9BURK</name>
<dbReference type="PANTHER" id="PTHR19353">
    <property type="entry name" value="FATTY ACID DESATURASE 2"/>
    <property type="match status" value="1"/>
</dbReference>